<organism evidence="2 3">
    <name type="scientific">Caviibacterium pharyngocola</name>
    <dbReference type="NCBI Taxonomy" id="28159"/>
    <lineage>
        <taxon>Bacteria</taxon>
        <taxon>Pseudomonadati</taxon>
        <taxon>Pseudomonadota</taxon>
        <taxon>Gammaproteobacteria</taxon>
        <taxon>Pasteurellales</taxon>
        <taxon>Pasteurellaceae</taxon>
        <taxon>Caviibacterium</taxon>
    </lineage>
</organism>
<dbReference type="Proteomes" id="UP000230282">
    <property type="component" value="Unassembled WGS sequence"/>
</dbReference>
<evidence type="ECO:0000313" key="3">
    <source>
        <dbReference type="Proteomes" id="UP000230282"/>
    </source>
</evidence>
<dbReference type="AlphaFoldDB" id="A0A2M8RVN0"/>
<keyword evidence="1" id="KW-0812">Transmembrane</keyword>
<gene>
    <name evidence="2" type="ORF">CVP04_06165</name>
</gene>
<evidence type="ECO:0008006" key="4">
    <source>
        <dbReference type="Google" id="ProtNLM"/>
    </source>
</evidence>
<dbReference type="Gene3D" id="1.10.287.910">
    <property type="entry name" value="bacterial mercury transporter, merf"/>
    <property type="match status" value="1"/>
</dbReference>
<evidence type="ECO:0000313" key="2">
    <source>
        <dbReference type="EMBL" id="PJG82945.1"/>
    </source>
</evidence>
<protein>
    <recommendedName>
        <fullName evidence="4">Mercuric transport protein MerT</fullName>
    </recommendedName>
</protein>
<keyword evidence="1" id="KW-1133">Transmembrane helix</keyword>
<dbReference type="OrthoDB" id="6497167at2"/>
<feature type="transmembrane region" description="Helical" evidence="1">
    <location>
        <begin position="12"/>
        <end position="39"/>
    </location>
</feature>
<sequence>MNLSLKNYNNRIIALCVTAVFAAVMSTLCCIAPLIYLLFGVSSVWLVRLDQLDFLRIPMLILSLGIFAYGVWLLFFSKKILCTKYISRNGLMVLYGITFIVILFFLFYPTILPWFLEE</sequence>
<dbReference type="RefSeq" id="WP_100296636.1">
    <property type="nucleotide sequence ID" value="NZ_PHGZ01000013.1"/>
</dbReference>
<reference evidence="2 3" key="1">
    <citation type="submission" date="2017-11" db="EMBL/GenBank/DDBJ databases">
        <title>Reclassification of Bisgaard taxon 5 as Caviibacterium pharyngocola gen. nov., sp. nov.</title>
        <authorList>
            <person name="Christensen H."/>
        </authorList>
    </citation>
    <scope>NUCLEOTIDE SEQUENCE [LARGE SCALE GENOMIC DNA]</scope>
    <source>
        <strain evidence="2 3">7_3</strain>
    </source>
</reference>
<name>A0A2M8RVN0_9PAST</name>
<keyword evidence="3" id="KW-1185">Reference proteome</keyword>
<accession>A0A2M8RVN0</accession>
<evidence type="ECO:0000256" key="1">
    <source>
        <dbReference type="SAM" id="Phobius"/>
    </source>
</evidence>
<feature type="transmembrane region" description="Helical" evidence="1">
    <location>
        <begin position="93"/>
        <end position="116"/>
    </location>
</feature>
<comment type="caution">
    <text evidence="2">The sequence shown here is derived from an EMBL/GenBank/DDBJ whole genome shotgun (WGS) entry which is preliminary data.</text>
</comment>
<feature type="transmembrane region" description="Helical" evidence="1">
    <location>
        <begin position="59"/>
        <end position="81"/>
    </location>
</feature>
<dbReference type="EMBL" id="PHGZ01000013">
    <property type="protein sequence ID" value="PJG82945.1"/>
    <property type="molecule type" value="Genomic_DNA"/>
</dbReference>
<proteinExistence type="predicted"/>
<keyword evidence="1" id="KW-0472">Membrane</keyword>